<organism evidence="3">
    <name type="scientific">Grosmannia clavigera (strain kw1407 / UAMH 11150)</name>
    <name type="common">Blue stain fungus</name>
    <name type="synonym">Graphiocladiella clavigera</name>
    <dbReference type="NCBI Taxonomy" id="655863"/>
    <lineage>
        <taxon>Eukaryota</taxon>
        <taxon>Fungi</taxon>
        <taxon>Dikarya</taxon>
        <taxon>Ascomycota</taxon>
        <taxon>Pezizomycotina</taxon>
        <taxon>Sordariomycetes</taxon>
        <taxon>Sordariomycetidae</taxon>
        <taxon>Ophiostomatales</taxon>
        <taxon>Ophiostomataceae</taxon>
        <taxon>Leptographium</taxon>
    </lineage>
</organism>
<dbReference type="Pfam" id="PF13374">
    <property type="entry name" value="TPR_10"/>
    <property type="match status" value="2"/>
</dbReference>
<evidence type="ECO:0000313" key="3">
    <source>
        <dbReference type="Proteomes" id="UP000007796"/>
    </source>
</evidence>
<dbReference type="SUPFAM" id="SSF48452">
    <property type="entry name" value="TPR-like"/>
    <property type="match status" value="2"/>
</dbReference>
<protein>
    <submittedName>
        <fullName evidence="2">Kinesin light chain</fullName>
    </submittedName>
</protein>
<dbReference type="eggNOG" id="ENOG502SHVC">
    <property type="taxonomic scope" value="Eukaryota"/>
</dbReference>
<dbReference type="PANTHER" id="PTHR46082">
    <property type="entry name" value="ATP/GTP-BINDING PROTEIN-RELATED"/>
    <property type="match status" value="1"/>
</dbReference>
<evidence type="ECO:0000256" key="1">
    <source>
        <dbReference type="SAM" id="MobiDB-lite"/>
    </source>
</evidence>
<reference evidence="2 3" key="1">
    <citation type="journal article" date="2011" name="Proc. Natl. Acad. Sci. U.S.A.">
        <title>Genome and transcriptome analyses of the mountain pine beetle-fungal symbiont Grosmannia clavigera, a lodgepole pine pathogen.</title>
        <authorList>
            <person name="DiGuistini S."/>
            <person name="Wang Y."/>
            <person name="Liao N.Y."/>
            <person name="Taylor G."/>
            <person name="Tanguay P."/>
            <person name="Feau N."/>
            <person name="Henrissat B."/>
            <person name="Chan S.K."/>
            <person name="Hesse-Orce U."/>
            <person name="Alamouti S.M."/>
            <person name="Tsui C.K.M."/>
            <person name="Docking R.T."/>
            <person name="Levasseur A."/>
            <person name="Haridas S."/>
            <person name="Robertson G."/>
            <person name="Birol I."/>
            <person name="Holt R.A."/>
            <person name="Marra M.A."/>
            <person name="Hamelin R.C."/>
            <person name="Hirst M."/>
            <person name="Jones S.J.M."/>
            <person name="Bohlmann J."/>
            <person name="Breuil C."/>
        </authorList>
    </citation>
    <scope>NUCLEOTIDE SEQUENCE [LARGE SCALE GENOMIC DNA]</scope>
    <source>
        <strain evidence="3">kw1407 / UAMH 11150</strain>
    </source>
</reference>
<dbReference type="InterPro" id="IPR053137">
    <property type="entry name" value="NLR-like"/>
</dbReference>
<dbReference type="STRING" id="655863.F0XU84"/>
<keyword evidence="3" id="KW-1185">Reference proteome</keyword>
<dbReference type="InterPro" id="IPR011990">
    <property type="entry name" value="TPR-like_helical_dom_sf"/>
</dbReference>
<dbReference type="RefSeq" id="XP_014168225.1">
    <property type="nucleotide sequence ID" value="XM_014312750.1"/>
</dbReference>
<sequence>MRIRAFDKQSVVHRHLSKNFRAPQKFALREAQVFLNDLQDVLGCVEQFETTTTEKEAVGDLAQLLSDLIQTVEPFQERTAKGKRKEVSLQAQFNVARRLHLQQVSDSVEAIIDEHVEFVQALPAILKRPGQSGTIHDGFDDDRLQDKSWYRDVRDNLGLQTETLKALGMATDILTLDYDTGHDSGRPVVTQSSLSTSLHFQIKLARQKARLCQNYATPAIENGLIVAESVTLYSPPIPNKHFVNVRNTRDYFSGREKQLAQLEAAFADTLLPRQQRFVVYGLSGCGKTELACRFAHQSRDRFWGVFFPNDRAAKDWLVTRDLPWLLILDNVDGEDADFADLLPQGAKGCILITTRNPDYKTHSNAGSRHLELQPMEPDEAELLITTAAEEPRPWRKVVVDSAGEICHVLGFLPLALVQAATAILRGICDWPRYLGYHEIQMQRLRRVKHSSRSRKPWGSQGEDAGRLDNGDRNSLNVFSTYEILYESLLASCREEHRDAVELLHVFSFFHFQDIRLETLMAAATNPLREEGQARADSEEEQALLQKSQMQQKSGSHLPRRPWAMMLREWRAFVFSKLAMPPFPLPGVLRNSEGLDLDELEVELEIRLRLALGALLERSLIIARDKESGHYSMHRLVHWWVRERPEMSTAHQAVWCHVSATTLAWSVRRPPHGDGDDKSRARRRLLPHVRHVQECQTDLDRRLGANAAKLRPSWSWSWPRAERQVQLTAHQYGSSCYYRRVQAEQDVRFSRVYVDTGCFHEARLLQERALAFVSGRLGRDHPFAIRLSLLLSVTLWQLSEIDEAMRHQREARALCIATLGEHHPLTLDVTELLRSALYMKGRWAEATSLHERNIKTLHLLYGEAHEKTLRCMRNLARLHYHYMEYDRATHLYQTAWRGMRKALGESHLETLTCLEDLAMSYVRYDEEAEPSTTAGADNASLALSHEQMVGQTVWMVAVGICQLAVRLFLDEPITDALSAGKLPEPRQYLCIDGPGQQEADMRVANVALGHDQAGTNHGLGLLALA</sequence>
<dbReference type="EMBL" id="GL630006">
    <property type="protein sequence ID" value="EFW98742.1"/>
    <property type="molecule type" value="Genomic_DNA"/>
</dbReference>
<gene>
    <name evidence="2" type="ORF">CMQ_4594</name>
</gene>
<feature type="region of interest" description="Disordered" evidence="1">
    <location>
        <begin position="450"/>
        <end position="469"/>
    </location>
</feature>
<dbReference type="AlphaFoldDB" id="F0XU84"/>
<dbReference type="PANTHER" id="PTHR46082:SF6">
    <property type="entry name" value="AAA+ ATPASE DOMAIN-CONTAINING PROTEIN-RELATED"/>
    <property type="match status" value="1"/>
</dbReference>
<dbReference type="HOGENOM" id="CLU_295448_0_0_1"/>
<dbReference type="SUPFAM" id="SSF52540">
    <property type="entry name" value="P-loop containing nucleoside triphosphate hydrolases"/>
    <property type="match status" value="1"/>
</dbReference>
<accession>F0XU84</accession>
<dbReference type="GeneID" id="25977822"/>
<evidence type="ECO:0000313" key="2">
    <source>
        <dbReference type="EMBL" id="EFW98742.1"/>
    </source>
</evidence>
<dbReference type="OrthoDB" id="5086500at2759"/>
<dbReference type="Gene3D" id="1.25.40.10">
    <property type="entry name" value="Tetratricopeptide repeat domain"/>
    <property type="match status" value="1"/>
</dbReference>
<proteinExistence type="predicted"/>
<dbReference type="InParanoid" id="F0XU84"/>
<dbReference type="Gene3D" id="3.40.50.300">
    <property type="entry name" value="P-loop containing nucleotide triphosphate hydrolases"/>
    <property type="match status" value="1"/>
</dbReference>
<name>F0XU84_GROCL</name>
<dbReference type="InterPro" id="IPR027417">
    <property type="entry name" value="P-loop_NTPase"/>
</dbReference>
<dbReference type="Proteomes" id="UP000007796">
    <property type="component" value="Unassembled WGS sequence"/>
</dbReference>